<dbReference type="AlphaFoldDB" id="A0A402BHH9"/>
<organism evidence="3 4">
    <name type="scientific">Dictyobacter alpinus</name>
    <dbReference type="NCBI Taxonomy" id="2014873"/>
    <lineage>
        <taxon>Bacteria</taxon>
        <taxon>Bacillati</taxon>
        <taxon>Chloroflexota</taxon>
        <taxon>Ktedonobacteria</taxon>
        <taxon>Ktedonobacterales</taxon>
        <taxon>Dictyobacteraceae</taxon>
        <taxon>Dictyobacter</taxon>
    </lineage>
</organism>
<dbReference type="NCBIfam" id="TIGR00026">
    <property type="entry name" value="hi_GC_TIGR00026"/>
    <property type="match status" value="1"/>
</dbReference>
<dbReference type="RefSeq" id="WP_161982534.1">
    <property type="nucleotide sequence ID" value="NZ_BIFT01000002.1"/>
</dbReference>
<dbReference type="Proteomes" id="UP000287171">
    <property type="component" value="Unassembled WGS sequence"/>
</dbReference>
<evidence type="ECO:0000313" key="4">
    <source>
        <dbReference type="Proteomes" id="UP000287171"/>
    </source>
</evidence>
<dbReference type="Gene3D" id="2.30.110.10">
    <property type="entry name" value="Electron Transport, Fmn-binding Protein, Chain A"/>
    <property type="match status" value="1"/>
</dbReference>
<gene>
    <name evidence="3" type="ORF">KDA_62630</name>
</gene>
<dbReference type="GO" id="GO:0005886">
    <property type="term" value="C:plasma membrane"/>
    <property type="evidence" value="ECO:0007669"/>
    <property type="project" value="TreeGrafter"/>
</dbReference>
<sequence>MVSEQKTSGSAGIPRTLARLFMNGHVSLYRLTGGAIGGKLIGLPALILTTIGRKSGEPRVTPLTYIPDGERYILIASNGGSDRAPTWWLNLVANPEAKIEVGRQKISVRAKTADAQERAILWPRIVAQAPNYGGYQKKTDREIPVIILTRVA</sequence>
<accession>A0A402BHH9</accession>
<dbReference type="PANTHER" id="PTHR39428">
    <property type="entry name" value="F420H(2)-DEPENDENT QUINONE REDUCTASE RV1261C"/>
    <property type="match status" value="1"/>
</dbReference>
<dbReference type="SUPFAM" id="SSF50475">
    <property type="entry name" value="FMN-binding split barrel"/>
    <property type="match status" value="1"/>
</dbReference>
<comment type="similarity">
    <text evidence="1">Belongs to the F420H(2)-dependent quinone reductase family.</text>
</comment>
<dbReference type="PANTHER" id="PTHR39428:SF1">
    <property type="entry name" value="F420H(2)-DEPENDENT QUINONE REDUCTASE RV1261C"/>
    <property type="match status" value="1"/>
</dbReference>
<dbReference type="GO" id="GO:0016491">
    <property type="term" value="F:oxidoreductase activity"/>
    <property type="evidence" value="ECO:0007669"/>
    <property type="project" value="InterPro"/>
</dbReference>
<comment type="catalytic activity">
    <reaction evidence="2">
        <text>oxidized coenzyme F420-(gamma-L-Glu)(n) + a quinol + H(+) = reduced coenzyme F420-(gamma-L-Glu)(n) + a quinone</text>
        <dbReference type="Rhea" id="RHEA:39663"/>
        <dbReference type="Rhea" id="RHEA-COMP:12939"/>
        <dbReference type="Rhea" id="RHEA-COMP:14378"/>
        <dbReference type="ChEBI" id="CHEBI:15378"/>
        <dbReference type="ChEBI" id="CHEBI:24646"/>
        <dbReference type="ChEBI" id="CHEBI:132124"/>
        <dbReference type="ChEBI" id="CHEBI:133980"/>
        <dbReference type="ChEBI" id="CHEBI:139511"/>
    </reaction>
</comment>
<evidence type="ECO:0000256" key="2">
    <source>
        <dbReference type="ARBA" id="ARBA00049106"/>
    </source>
</evidence>
<keyword evidence="4" id="KW-1185">Reference proteome</keyword>
<dbReference type="Pfam" id="PF04075">
    <property type="entry name" value="F420H2_quin_red"/>
    <property type="match status" value="1"/>
</dbReference>
<evidence type="ECO:0000256" key="1">
    <source>
        <dbReference type="ARBA" id="ARBA00008710"/>
    </source>
</evidence>
<dbReference type="InterPro" id="IPR004378">
    <property type="entry name" value="F420H2_quin_Rdtase"/>
</dbReference>
<dbReference type="EMBL" id="BIFT01000002">
    <property type="protein sequence ID" value="GCE30779.1"/>
    <property type="molecule type" value="Genomic_DNA"/>
</dbReference>
<evidence type="ECO:0000313" key="3">
    <source>
        <dbReference type="EMBL" id="GCE30779.1"/>
    </source>
</evidence>
<comment type="caution">
    <text evidence="3">The sequence shown here is derived from an EMBL/GenBank/DDBJ whole genome shotgun (WGS) entry which is preliminary data.</text>
</comment>
<dbReference type="InterPro" id="IPR012349">
    <property type="entry name" value="Split_barrel_FMN-bd"/>
</dbReference>
<dbReference type="GO" id="GO:0070967">
    <property type="term" value="F:coenzyme F420 binding"/>
    <property type="evidence" value="ECO:0007669"/>
    <property type="project" value="TreeGrafter"/>
</dbReference>
<name>A0A402BHH9_9CHLR</name>
<reference evidence="4" key="1">
    <citation type="submission" date="2018-12" db="EMBL/GenBank/DDBJ databases">
        <title>Tengunoibacter tsumagoiensis gen. nov., sp. nov., Dictyobacter kobayashii sp. nov., D. alpinus sp. nov., and D. joshuensis sp. nov. and description of Dictyobacteraceae fam. nov. within the order Ktedonobacterales isolated from Tengu-no-mugimeshi.</title>
        <authorList>
            <person name="Wang C.M."/>
            <person name="Zheng Y."/>
            <person name="Sakai Y."/>
            <person name="Toyoda A."/>
            <person name="Minakuchi Y."/>
            <person name="Abe K."/>
            <person name="Yokota A."/>
            <person name="Yabe S."/>
        </authorList>
    </citation>
    <scope>NUCLEOTIDE SEQUENCE [LARGE SCALE GENOMIC DNA]</scope>
    <source>
        <strain evidence="4">Uno16</strain>
    </source>
</reference>
<protein>
    <submittedName>
        <fullName evidence="3">Nitroreductase</fullName>
    </submittedName>
</protein>
<proteinExistence type="inferred from homology"/>